<evidence type="ECO:0000313" key="3">
    <source>
        <dbReference type="Proteomes" id="UP000587586"/>
    </source>
</evidence>
<dbReference type="AlphaFoldDB" id="A0A6V8NDL0"/>
<evidence type="ECO:0000259" key="1">
    <source>
        <dbReference type="Pfam" id="PF13281"/>
    </source>
</evidence>
<sequence length="448" mass="50128">MDQPLCLIVMPFGRRKDATGRSVDFDAVYERLVLPAVRAAGLEPVRAEDARSGGVLQGHSYQRIMHCDYLVADLTTANASVYYQVGVRHAVRPNSTVLILAAKSAQIPFDPDRLQGVRYRVSAQGLPEHEARYRALLTERLVASRQGPPDSPLYQAVPDHPVFAGTPPLDLRDNLQHSADLRQRLAQARCQGGEAVREVERQLGDLALCESGVVIDLFLSYRAVNWWNEMIDLSKRMPPDLAATVLVQEQLGLALSRAGRGEEAEHVLRDLIYRRGACSETYGLLGRVLKNRWEKALNGGEKKAAKDLLDRAIDAYLKGFEADWRDAYPGVNAVTLMELKEPPDARRREILPVVFYAVEQRIRSGAADYWDYSTLLELAVLGLDEAKGIDALGRTLAWVRAAWEPKTTARNLRLIREARLRREAEIPPWTERAEAELLKAAERGTARP</sequence>
<name>A0A6V8NDL0_9BACT</name>
<organism evidence="2 3">
    <name type="scientific">Geomonas limicola</name>
    <dbReference type="NCBI Taxonomy" id="2740186"/>
    <lineage>
        <taxon>Bacteria</taxon>
        <taxon>Pseudomonadati</taxon>
        <taxon>Thermodesulfobacteriota</taxon>
        <taxon>Desulfuromonadia</taxon>
        <taxon>Geobacterales</taxon>
        <taxon>Geobacteraceae</taxon>
        <taxon>Geomonas</taxon>
    </lineage>
</organism>
<feature type="domain" description="MAP3K TRAFs-binding" evidence="1">
    <location>
        <begin position="81"/>
        <end position="425"/>
    </location>
</feature>
<reference evidence="3" key="1">
    <citation type="submission" date="2020-06" db="EMBL/GenBank/DDBJ databases">
        <title>Draft genomic sequecing of Geomonas sp. Red745.</title>
        <authorList>
            <person name="Itoh H."/>
            <person name="Xu Z.X."/>
            <person name="Ushijima N."/>
            <person name="Masuda Y."/>
            <person name="Shiratori Y."/>
            <person name="Senoo K."/>
        </authorList>
    </citation>
    <scope>NUCLEOTIDE SEQUENCE [LARGE SCALE GENOMIC DNA]</scope>
    <source>
        <strain evidence="3">Red745</strain>
    </source>
</reference>
<protein>
    <recommendedName>
        <fullName evidence="1">MAP3K TRAFs-binding domain-containing protein</fullName>
    </recommendedName>
</protein>
<evidence type="ECO:0000313" key="2">
    <source>
        <dbReference type="EMBL" id="GFO69904.1"/>
    </source>
</evidence>
<dbReference type="InterPro" id="IPR025136">
    <property type="entry name" value="MAP3K_TRAF-bd"/>
</dbReference>
<dbReference type="RefSeq" id="WP_183362478.1">
    <property type="nucleotide sequence ID" value="NZ_BLXZ01000007.1"/>
</dbReference>
<keyword evidence="3" id="KW-1185">Reference proteome</keyword>
<dbReference type="EMBL" id="BLXZ01000007">
    <property type="protein sequence ID" value="GFO69904.1"/>
    <property type="molecule type" value="Genomic_DNA"/>
</dbReference>
<dbReference type="Proteomes" id="UP000587586">
    <property type="component" value="Unassembled WGS sequence"/>
</dbReference>
<accession>A0A6V8NDL0</accession>
<comment type="caution">
    <text evidence="2">The sequence shown here is derived from an EMBL/GenBank/DDBJ whole genome shotgun (WGS) entry which is preliminary data.</text>
</comment>
<dbReference type="Pfam" id="PF13281">
    <property type="entry name" value="MAP3K_TRAF_bd"/>
    <property type="match status" value="1"/>
</dbReference>
<gene>
    <name evidence="2" type="ORF">GMLC_34830</name>
</gene>
<proteinExistence type="predicted"/>